<evidence type="ECO:0000313" key="1">
    <source>
        <dbReference type="EMBL" id="OAT74907.1"/>
    </source>
</evidence>
<organism evidence="1 2">
    <name type="scientific">Mangrovibacter phragmitis</name>
    <dbReference type="NCBI Taxonomy" id="1691903"/>
    <lineage>
        <taxon>Bacteria</taxon>
        <taxon>Pseudomonadati</taxon>
        <taxon>Pseudomonadota</taxon>
        <taxon>Gammaproteobacteria</taxon>
        <taxon>Enterobacterales</taxon>
        <taxon>Enterobacteriaceae</taxon>
        <taxon>Mangrovibacter</taxon>
    </lineage>
</organism>
<comment type="caution">
    <text evidence="1">The sequence shown here is derived from an EMBL/GenBank/DDBJ whole genome shotgun (WGS) entry which is preliminary data.</text>
</comment>
<name>A0A1B7KY21_9ENTR</name>
<dbReference type="Proteomes" id="UP000078225">
    <property type="component" value="Unassembled WGS sequence"/>
</dbReference>
<evidence type="ECO:0000313" key="2">
    <source>
        <dbReference type="Proteomes" id="UP000078225"/>
    </source>
</evidence>
<proteinExistence type="predicted"/>
<protein>
    <submittedName>
        <fullName evidence="1">Uncharacterized protein</fullName>
    </submittedName>
</protein>
<dbReference type="RefSeq" id="WP_064601285.1">
    <property type="nucleotide sequence ID" value="NZ_LYRP01000050.1"/>
</dbReference>
<reference evidence="2" key="1">
    <citation type="submission" date="2016-05" db="EMBL/GenBank/DDBJ databases">
        <authorList>
            <person name="Behera P."/>
            <person name="Vaishampayan P."/>
            <person name="Singh N."/>
            <person name="Raina V."/>
            <person name="Suar M."/>
            <person name="Pattnaik A."/>
            <person name="Rastogi G."/>
        </authorList>
    </citation>
    <scope>NUCLEOTIDE SEQUENCE [LARGE SCALE GENOMIC DNA]</scope>
    <source>
        <strain evidence="2">MP23</strain>
    </source>
</reference>
<dbReference type="EMBL" id="LYRP01000050">
    <property type="protein sequence ID" value="OAT74907.1"/>
    <property type="molecule type" value="Genomic_DNA"/>
</dbReference>
<gene>
    <name evidence="1" type="ORF">A9B99_17110</name>
</gene>
<keyword evidence="2" id="KW-1185">Reference proteome</keyword>
<dbReference type="AlphaFoldDB" id="A0A1B7KY21"/>
<sequence length="142" mass="16357">MDYIQRIFASSIKDKKDLLFKRYKSLKVDLLEHCKVPVLSGFVVGREDGDYLKLQFPDLDYGVYAKPRIAFNEELQAGLRVNFYDDRNEWVISLLLNPNGYYSLEAKNGGPYTQYEHDDTNLPIVIIHALLTSAHKSGRITL</sequence>
<accession>A0A1B7KY21</accession>